<dbReference type="RefSeq" id="WP_169488131.1">
    <property type="nucleotide sequence ID" value="NZ_JABBGJ010000029.1"/>
</dbReference>
<keyword evidence="2" id="KW-1185">Reference proteome</keyword>
<dbReference type="Proteomes" id="UP000544134">
    <property type="component" value="Unassembled WGS sequence"/>
</dbReference>
<comment type="caution">
    <text evidence="1">The sequence shown here is derived from an EMBL/GenBank/DDBJ whole genome shotgun (WGS) entry which is preliminary data.</text>
</comment>
<evidence type="ECO:0000313" key="1">
    <source>
        <dbReference type="EMBL" id="NMM01292.1"/>
    </source>
</evidence>
<proteinExistence type="predicted"/>
<protein>
    <submittedName>
        <fullName evidence="1">Uncharacterized protein</fullName>
    </submittedName>
</protein>
<name>A0A848IGF9_9BURK</name>
<dbReference type="EMBL" id="JABBGJ010000029">
    <property type="protein sequence ID" value="NMM01292.1"/>
    <property type="molecule type" value="Genomic_DNA"/>
</dbReference>
<reference evidence="1 2" key="1">
    <citation type="submission" date="2020-04" db="EMBL/GenBank/DDBJ databases">
        <title>Paraburkholderia sp. RP-4-7 isolated from soil.</title>
        <authorList>
            <person name="Dahal R.H."/>
        </authorList>
    </citation>
    <scope>NUCLEOTIDE SEQUENCE [LARGE SCALE GENOMIC DNA]</scope>
    <source>
        <strain evidence="1 2">RP-4-7</strain>
    </source>
</reference>
<evidence type="ECO:0000313" key="2">
    <source>
        <dbReference type="Proteomes" id="UP000544134"/>
    </source>
</evidence>
<sequence length="116" mass="12873">MFSSNTPSSFSQPRTRDEFIERLLDAAASAGDFYVQQFGRLAAIAQSIRIGGWSVEDNEQLIEALEGIACQSEQRALIDVELYRGMLAGKLMARPARNQIDQFDVCGLHPANDTKH</sequence>
<accession>A0A848IGF9</accession>
<dbReference type="AlphaFoldDB" id="A0A848IGF9"/>
<organism evidence="1 2">
    <name type="scientific">Paraburkholderia polaris</name>
    <dbReference type="NCBI Taxonomy" id="2728848"/>
    <lineage>
        <taxon>Bacteria</taxon>
        <taxon>Pseudomonadati</taxon>
        <taxon>Pseudomonadota</taxon>
        <taxon>Betaproteobacteria</taxon>
        <taxon>Burkholderiales</taxon>
        <taxon>Burkholderiaceae</taxon>
        <taxon>Paraburkholderia</taxon>
    </lineage>
</organism>
<gene>
    <name evidence="1" type="ORF">HHL24_25535</name>
</gene>